<reference evidence="7" key="1">
    <citation type="journal article" date="2020" name="mSystems">
        <title>Genome- and Community-Level Interaction Insights into Carbon Utilization and Element Cycling Functions of Hydrothermarchaeota in Hydrothermal Sediment.</title>
        <authorList>
            <person name="Zhou Z."/>
            <person name="Liu Y."/>
            <person name="Xu W."/>
            <person name="Pan J."/>
            <person name="Luo Z.H."/>
            <person name="Li M."/>
        </authorList>
    </citation>
    <scope>NUCLEOTIDE SEQUENCE</scope>
    <source>
        <strain evidence="7">SpSt-997</strain>
    </source>
</reference>
<dbReference type="NCBIfam" id="NF003767">
    <property type="entry name" value="PRK05363.1"/>
    <property type="match status" value="1"/>
</dbReference>
<dbReference type="HAMAP" id="MF_01206">
    <property type="entry name" value="MsrP"/>
    <property type="match status" value="1"/>
</dbReference>
<comment type="cofactor">
    <cofactor evidence="5">
        <name>Mo-molybdopterin</name>
        <dbReference type="ChEBI" id="CHEBI:71302"/>
    </cofactor>
    <text evidence="5">Binds 1 Mo-molybdopterin (Mo-MPT) cofactor per subunit.</text>
</comment>
<evidence type="ECO:0000256" key="3">
    <source>
        <dbReference type="ARBA" id="ARBA00022729"/>
    </source>
</evidence>
<comment type="catalytic activity">
    <reaction evidence="5">
        <text>L-methionyl-[protein] + a quinone + H2O = L-methionyl-(S)-S-oxide-[protein] + a quinol</text>
        <dbReference type="Rhea" id="RHEA:51292"/>
        <dbReference type="Rhea" id="RHEA-COMP:12313"/>
        <dbReference type="Rhea" id="RHEA-COMP:12315"/>
        <dbReference type="ChEBI" id="CHEBI:15377"/>
        <dbReference type="ChEBI" id="CHEBI:16044"/>
        <dbReference type="ChEBI" id="CHEBI:24646"/>
        <dbReference type="ChEBI" id="CHEBI:44120"/>
        <dbReference type="ChEBI" id="CHEBI:132124"/>
    </reaction>
</comment>
<evidence type="ECO:0000259" key="6">
    <source>
        <dbReference type="Pfam" id="PF00174"/>
    </source>
</evidence>
<feature type="domain" description="Oxidoreductase molybdopterin-binding" evidence="6">
    <location>
        <begin position="98"/>
        <end position="250"/>
    </location>
</feature>
<dbReference type="EC" id="1.8.5.-" evidence="5"/>
<comment type="catalytic activity">
    <reaction evidence="5">
        <text>L-methionyl-[protein] + a quinone + H2O = L-methionyl-(R)-S-oxide-[protein] + a quinol</text>
        <dbReference type="Rhea" id="RHEA:51296"/>
        <dbReference type="Rhea" id="RHEA-COMP:12313"/>
        <dbReference type="Rhea" id="RHEA-COMP:12314"/>
        <dbReference type="ChEBI" id="CHEBI:15377"/>
        <dbReference type="ChEBI" id="CHEBI:16044"/>
        <dbReference type="ChEBI" id="CHEBI:24646"/>
        <dbReference type="ChEBI" id="CHEBI:45764"/>
        <dbReference type="ChEBI" id="CHEBI:132124"/>
    </reaction>
</comment>
<evidence type="ECO:0000256" key="4">
    <source>
        <dbReference type="ARBA" id="ARBA00023002"/>
    </source>
</evidence>
<evidence type="ECO:0000313" key="7">
    <source>
        <dbReference type="EMBL" id="HGC44213.1"/>
    </source>
</evidence>
<feature type="binding site" evidence="5">
    <location>
        <position position="168"/>
    </location>
    <ligand>
        <name>Mo-molybdopterin</name>
        <dbReference type="ChEBI" id="CHEBI:71302"/>
    </ligand>
</feature>
<proteinExistence type="inferred from homology"/>
<dbReference type="GO" id="GO:0043546">
    <property type="term" value="F:molybdopterin cofactor binding"/>
    <property type="evidence" value="ECO:0007669"/>
    <property type="project" value="UniProtKB-UniRule"/>
</dbReference>
<comment type="caution">
    <text evidence="7">The sequence shown here is derived from an EMBL/GenBank/DDBJ whole genome shotgun (WGS) entry which is preliminary data.</text>
</comment>
<keyword evidence="2 5" id="KW-0479">Metal-binding</keyword>
<protein>
    <recommendedName>
        <fullName evidence="5">Protein-methionine-sulfoxide reductase catalytic subunit MsrP</fullName>
        <ecNumber evidence="5">1.8.5.-</ecNumber>
    </recommendedName>
</protein>
<feature type="binding site" evidence="5">
    <location>
        <begin position="79"/>
        <end position="80"/>
    </location>
    <ligand>
        <name>Mo-molybdopterin</name>
        <dbReference type="ChEBI" id="CHEBI:71302"/>
    </ligand>
</feature>
<comment type="subunit">
    <text evidence="5">Heterodimer of a catalytic subunit (MsrP) and a heme-binding subunit (MsrQ).</text>
</comment>
<evidence type="ECO:0000256" key="5">
    <source>
        <dbReference type="HAMAP-Rule" id="MF_01206"/>
    </source>
</evidence>
<feature type="binding site" evidence="5">
    <location>
        <position position="221"/>
    </location>
    <ligand>
        <name>Mo-molybdopterin</name>
        <dbReference type="ChEBI" id="CHEBI:71302"/>
    </ligand>
</feature>
<dbReference type="InterPro" id="IPR022867">
    <property type="entry name" value="MsrP"/>
</dbReference>
<keyword evidence="3 5" id="KW-0732">Signal</keyword>
<dbReference type="SUPFAM" id="SSF56524">
    <property type="entry name" value="Oxidoreductase molybdopterin-binding domain"/>
    <property type="match status" value="1"/>
</dbReference>
<keyword evidence="1 5" id="KW-0500">Molybdenum</keyword>
<gene>
    <name evidence="5 7" type="primary">msrP</name>
    <name evidence="7" type="ORF">ENY07_13490</name>
</gene>
<sequence>MLIRRLRGWELPEGKATAETLLPGRRKLMAGAAGLALASALPPETGRADSAVAKSAAERFDPQRPLTPERDAETYNNYYEFGTDKDIWEDAKALPLRPWAVVVDGMVGKPQTFAIDDLLARMPIEERIYRHRCVEAWAMTVPWSGFPLSALLAAVEPQAGAKYVRFETLSAPKFMPGLQEPWYPWPYIEALTLDEAGNELTFLATGLYGKPMPPQNGGPIRLVVPWKYGFKSAKALVRISLVDKRPATFWQTIQPREYGFWANVNPNVAHPRWSQASERLIGTNERVPTQIYNGYGAFVASLYAERMKEPLFM</sequence>
<dbReference type="InterPro" id="IPR000572">
    <property type="entry name" value="OxRdtase_Mopterin-bd_dom"/>
</dbReference>
<organism evidence="7">
    <name type="scientific">Acidicaldus sp</name>
    <dbReference type="NCBI Taxonomy" id="1872105"/>
    <lineage>
        <taxon>Bacteria</taxon>
        <taxon>Pseudomonadati</taxon>
        <taxon>Pseudomonadota</taxon>
        <taxon>Alphaproteobacteria</taxon>
        <taxon>Acetobacterales</taxon>
        <taxon>Acetobacteraceae</taxon>
        <taxon>Acidicaldus</taxon>
    </lineage>
</organism>
<feature type="binding site" evidence="5">
    <location>
        <position position="76"/>
    </location>
    <ligand>
        <name>Mo-molybdopterin</name>
        <dbReference type="ChEBI" id="CHEBI:71302"/>
    </ligand>
</feature>
<dbReference type="GO" id="GO:0046872">
    <property type="term" value="F:metal ion binding"/>
    <property type="evidence" value="ECO:0007669"/>
    <property type="project" value="UniProtKB-KW"/>
</dbReference>
<evidence type="ECO:0000256" key="1">
    <source>
        <dbReference type="ARBA" id="ARBA00022505"/>
    </source>
</evidence>
<evidence type="ECO:0000256" key="2">
    <source>
        <dbReference type="ARBA" id="ARBA00022723"/>
    </source>
</evidence>
<comment type="similarity">
    <text evidence="5">Belongs to the MsrP family.</text>
</comment>
<dbReference type="PANTHER" id="PTHR43032">
    <property type="entry name" value="PROTEIN-METHIONINE-SULFOXIDE REDUCTASE"/>
    <property type="match status" value="1"/>
</dbReference>
<dbReference type="AlphaFoldDB" id="A0A8J4HDQ7"/>
<feature type="binding site" evidence="5">
    <location>
        <position position="133"/>
    </location>
    <ligand>
        <name>Mo-molybdopterin</name>
        <dbReference type="ChEBI" id="CHEBI:71302"/>
    </ligand>
    <ligandPart>
        <name>Mo</name>
        <dbReference type="ChEBI" id="CHEBI:28685"/>
    </ligandPart>
</feature>
<accession>A0A8J4HDQ7</accession>
<dbReference type="PANTHER" id="PTHR43032:SF3">
    <property type="entry name" value="PROTEIN-METHIONINE-SULFOXIDE REDUCTASE CATALYTIC SUBUNIT MSRP"/>
    <property type="match status" value="1"/>
</dbReference>
<dbReference type="GO" id="GO:0030091">
    <property type="term" value="P:protein repair"/>
    <property type="evidence" value="ECO:0007669"/>
    <property type="project" value="UniProtKB-UniRule"/>
</dbReference>
<feature type="binding site" evidence="5">
    <location>
        <position position="216"/>
    </location>
    <ligand>
        <name>Mo-molybdopterin</name>
        <dbReference type="ChEBI" id="CHEBI:71302"/>
    </ligand>
</feature>
<feature type="binding site" evidence="5">
    <location>
        <begin position="232"/>
        <end position="234"/>
    </location>
    <ligand>
        <name>Mo-molybdopterin</name>
        <dbReference type="ChEBI" id="CHEBI:71302"/>
    </ligand>
</feature>
<dbReference type="Pfam" id="PF00174">
    <property type="entry name" value="Oxidored_molyb"/>
    <property type="match status" value="1"/>
</dbReference>
<comment type="function">
    <text evidence="5">Part of the MsrPQ system that repairs oxidized periplasmic proteins containing methionine sulfoxide residues (Met-O), using respiratory chain electrons. Thus protects these proteins from oxidative-stress damage caused by reactive species of oxygen and chlorine generated by the host defense mechanisms. MsrPQ is essential for the maintenance of envelope integrity under bleach stress, rescuing a wide series of structurally unrelated periplasmic proteins from methionine oxidation. The catalytic subunit MsrP is non-stereospecific, being able to reduce both (R-) and (S-) diastereoisomers of methionine sulfoxide.</text>
</comment>
<name>A0A8J4HDQ7_9PROT</name>
<dbReference type="InterPro" id="IPR036374">
    <property type="entry name" value="OxRdtase_Mopterin-bd_sf"/>
</dbReference>
<dbReference type="Gene3D" id="3.90.420.10">
    <property type="entry name" value="Oxidoreductase, molybdopterin-binding domain"/>
    <property type="match status" value="1"/>
</dbReference>
<dbReference type="EMBL" id="DTQM01000256">
    <property type="protein sequence ID" value="HGC44213.1"/>
    <property type="molecule type" value="Genomic_DNA"/>
</dbReference>
<dbReference type="GO" id="GO:0016672">
    <property type="term" value="F:oxidoreductase activity, acting on a sulfur group of donors, quinone or similar compound as acceptor"/>
    <property type="evidence" value="ECO:0007669"/>
    <property type="project" value="UniProtKB-UniRule"/>
</dbReference>
<keyword evidence="4 5" id="KW-0560">Oxidoreductase</keyword>